<dbReference type="PANTHER" id="PTHR21678">
    <property type="entry name" value="GROWTH INHIBITION AND DIFFERENTIATION RELATED PROTEIN 88"/>
    <property type="match status" value="1"/>
</dbReference>
<dbReference type="AlphaFoldDB" id="A0A915E0U0"/>
<proteinExistence type="predicted"/>
<reference evidence="3" key="1">
    <citation type="submission" date="2022-11" db="UniProtKB">
        <authorList>
            <consortium name="WormBaseParasite"/>
        </authorList>
    </citation>
    <scope>IDENTIFICATION</scope>
</reference>
<evidence type="ECO:0000313" key="2">
    <source>
        <dbReference type="Proteomes" id="UP000887574"/>
    </source>
</evidence>
<protein>
    <submittedName>
        <fullName evidence="3">Uncharacterized protein</fullName>
    </submittedName>
</protein>
<dbReference type="InterPro" id="IPR039884">
    <property type="entry name" value="R3HC1/R3HCL"/>
</dbReference>
<evidence type="ECO:0000313" key="3">
    <source>
        <dbReference type="WBParaSite" id="jg25253"/>
    </source>
</evidence>
<feature type="compositionally biased region" description="Polar residues" evidence="1">
    <location>
        <begin position="94"/>
        <end position="104"/>
    </location>
</feature>
<evidence type="ECO:0000256" key="1">
    <source>
        <dbReference type="SAM" id="MobiDB-lite"/>
    </source>
</evidence>
<dbReference type="PANTHER" id="PTHR21678:SF0">
    <property type="entry name" value="C3H1-TYPE DOMAIN-CONTAINING PROTEIN"/>
    <property type="match status" value="1"/>
</dbReference>
<sequence length="185" mass="20821">MINEVKNAFELARMGKQDNILGSSMSEGVYEQHNELNSLTHVLEASTNSPKTEAEMSELIQIFGFGEHIWAKKVDDRHYLLVFPSPAKASEVLFSNSKRNNGQSKKVEEYSKAKPTGPRPQTTASVARRMIANSLNMRIDVSSQQRNKESNQLAAAKEQKLRKNAIWERTIKAITKYALDLDVIA</sequence>
<dbReference type="Proteomes" id="UP000887574">
    <property type="component" value="Unplaced"/>
</dbReference>
<organism evidence="2 3">
    <name type="scientific">Ditylenchus dipsaci</name>
    <dbReference type="NCBI Taxonomy" id="166011"/>
    <lineage>
        <taxon>Eukaryota</taxon>
        <taxon>Metazoa</taxon>
        <taxon>Ecdysozoa</taxon>
        <taxon>Nematoda</taxon>
        <taxon>Chromadorea</taxon>
        <taxon>Rhabditida</taxon>
        <taxon>Tylenchina</taxon>
        <taxon>Tylenchomorpha</taxon>
        <taxon>Sphaerularioidea</taxon>
        <taxon>Anguinidae</taxon>
        <taxon>Anguininae</taxon>
        <taxon>Ditylenchus</taxon>
    </lineage>
</organism>
<feature type="region of interest" description="Disordered" evidence="1">
    <location>
        <begin position="94"/>
        <end position="123"/>
    </location>
</feature>
<accession>A0A915E0U0</accession>
<name>A0A915E0U0_9BILA</name>
<dbReference type="WBParaSite" id="jg25253">
    <property type="protein sequence ID" value="jg25253"/>
    <property type="gene ID" value="jg25253"/>
</dbReference>
<keyword evidence="2" id="KW-1185">Reference proteome</keyword>